<accession>A0A2A4K087</accession>
<protein>
    <submittedName>
        <fullName evidence="2">Uncharacterized protein</fullName>
    </submittedName>
</protein>
<organism evidence="2">
    <name type="scientific">Heliothis virescens</name>
    <name type="common">Tobacco budworm moth</name>
    <dbReference type="NCBI Taxonomy" id="7102"/>
    <lineage>
        <taxon>Eukaryota</taxon>
        <taxon>Metazoa</taxon>
        <taxon>Ecdysozoa</taxon>
        <taxon>Arthropoda</taxon>
        <taxon>Hexapoda</taxon>
        <taxon>Insecta</taxon>
        <taxon>Pterygota</taxon>
        <taxon>Neoptera</taxon>
        <taxon>Endopterygota</taxon>
        <taxon>Lepidoptera</taxon>
        <taxon>Glossata</taxon>
        <taxon>Ditrysia</taxon>
        <taxon>Noctuoidea</taxon>
        <taxon>Noctuidae</taxon>
        <taxon>Heliothinae</taxon>
        <taxon>Heliothis</taxon>
    </lineage>
</organism>
<feature type="region of interest" description="Disordered" evidence="1">
    <location>
        <begin position="291"/>
        <end position="362"/>
    </location>
</feature>
<dbReference type="PANTHER" id="PTHR34239:SF2">
    <property type="entry name" value="TRANSPOSABLE ELEMENT P TRANSPOSASE_THAP9 CONSERVED DOMAIN-CONTAINING PROTEIN"/>
    <property type="match status" value="1"/>
</dbReference>
<dbReference type="EMBL" id="NWSH01000293">
    <property type="protein sequence ID" value="PCG77681.1"/>
    <property type="molecule type" value="Genomic_DNA"/>
</dbReference>
<sequence length="362" mass="40824">MGKRRRERSDSEIRRKIKRLEKKLRRSSSTSNDEEEHNCYQSRSRTPDSRRLSLYSDQSEDMGRNALPVRSEVLIPTSPPHTSDAPNLLSQDPVATLNDTEIADSELLPPEILEALGDSTGKEEILGPAINEEISKRWGRILVEGMTKEMKEVTLKTTLTPENFTLSKAPKLNLEMSAIISDSIKHRDKLLEKAQNQLGLGIAGLSNLASSLIKEDQPKLVILKKLSEVSKIFLDLHYENSQHRRKLITSALDKKFTATINDLKRDSFLFGMDLGEKIKATKMAEKSGLQIKRNNFSVPSTSRQQGNWRGPPRFQSTKGTKPGGQKPRYTSNQGQPTQQGRRQPASSRAPPPRKTDRARRNH</sequence>
<feature type="compositionally biased region" description="Polar residues" evidence="1">
    <location>
        <begin position="292"/>
        <end position="307"/>
    </location>
</feature>
<evidence type="ECO:0000256" key="1">
    <source>
        <dbReference type="SAM" id="MobiDB-lite"/>
    </source>
</evidence>
<gene>
    <name evidence="2" type="ORF">B5V51_6603</name>
</gene>
<feature type="compositionally biased region" description="Basic residues" evidence="1">
    <location>
        <begin position="15"/>
        <end position="26"/>
    </location>
</feature>
<dbReference type="AlphaFoldDB" id="A0A2A4K087"/>
<reference evidence="2" key="1">
    <citation type="submission" date="2017-09" db="EMBL/GenBank/DDBJ databases">
        <title>Contemporary evolution of a Lepidopteran species, Heliothis virescens, in response to modern agricultural practices.</title>
        <authorList>
            <person name="Fritz M.L."/>
            <person name="Deyonke A.M."/>
            <person name="Papanicolaou A."/>
            <person name="Micinski S."/>
            <person name="Westbrook J."/>
            <person name="Gould F."/>
        </authorList>
    </citation>
    <scope>NUCLEOTIDE SEQUENCE [LARGE SCALE GENOMIC DNA]</scope>
    <source>
        <strain evidence="2">HvINT-</strain>
        <tissue evidence="2">Whole body</tissue>
    </source>
</reference>
<dbReference type="PANTHER" id="PTHR34239">
    <property type="entry name" value="APPLE DOMAIN-CONTAINING PROTEIN"/>
    <property type="match status" value="1"/>
</dbReference>
<feature type="compositionally biased region" description="Low complexity" evidence="1">
    <location>
        <begin position="333"/>
        <end position="348"/>
    </location>
</feature>
<comment type="caution">
    <text evidence="2">The sequence shown here is derived from an EMBL/GenBank/DDBJ whole genome shotgun (WGS) entry which is preliminary data.</text>
</comment>
<name>A0A2A4K087_HELVI</name>
<feature type="region of interest" description="Disordered" evidence="1">
    <location>
        <begin position="1"/>
        <end position="66"/>
    </location>
</feature>
<evidence type="ECO:0000313" key="2">
    <source>
        <dbReference type="EMBL" id="PCG77681.1"/>
    </source>
</evidence>
<proteinExistence type="predicted"/>